<dbReference type="EMBL" id="GBXM01054354">
    <property type="protein sequence ID" value="JAH54223.1"/>
    <property type="molecule type" value="Transcribed_RNA"/>
</dbReference>
<reference evidence="1" key="2">
    <citation type="journal article" date="2015" name="Fish Shellfish Immunol.">
        <title>Early steps in the European eel (Anguilla anguilla)-Vibrio vulnificus interaction in the gills: Role of the RtxA13 toxin.</title>
        <authorList>
            <person name="Callol A."/>
            <person name="Pajuelo D."/>
            <person name="Ebbesson L."/>
            <person name="Teles M."/>
            <person name="MacKenzie S."/>
            <person name="Amaro C."/>
        </authorList>
    </citation>
    <scope>NUCLEOTIDE SEQUENCE</scope>
</reference>
<name>A0A0E9TND3_ANGAN</name>
<dbReference type="AlphaFoldDB" id="A0A0E9TND3"/>
<evidence type="ECO:0000313" key="1">
    <source>
        <dbReference type="EMBL" id="JAH54223.1"/>
    </source>
</evidence>
<reference evidence="1" key="1">
    <citation type="submission" date="2014-11" db="EMBL/GenBank/DDBJ databases">
        <authorList>
            <person name="Amaro Gonzalez C."/>
        </authorList>
    </citation>
    <scope>NUCLEOTIDE SEQUENCE</scope>
</reference>
<sequence>MSKSMYLSTIEYTSHIQIWIRPQSLRLPSFVPVVPLALCF</sequence>
<accession>A0A0E9TND3</accession>
<organism evidence="1">
    <name type="scientific">Anguilla anguilla</name>
    <name type="common">European freshwater eel</name>
    <name type="synonym">Muraena anguilla</name>
    <dbReference type="NCBI Taxonomy" id="7936"/>
    <lineage>
        <taxon>Eukaryota</taxon>
        <taxon>Metazoa</taxon>
        <taxon>Chordata</taxon>
        <taxon>Craniata</taxon>
        <taxon>Vertebrata</taxon>
        <taxon>Euteleostomi</taxon>
        <taxon>Actinopterygii</taxon>
        <taxon>Neopterygii</taxon>
        <taxon>Teleostei</taxon>
        <taxon>Anguilliformes</taxon>
        <taxon>Anguillidae</taxon>
        <taxon>Anguilla</taxon>
    </lineage>
</organism>
<protein>
    <submittedName>
        <fullName evidence="1">Uncharacterized protein</fullName>
    </submittedName>
</protein>
<proteinExistence type="predicted"/>